<name>A0A9X3F7E8_9BACT</name>
<accession>A0A9X3F7E8</accession>
<reference evidence="1" key="1">
    <citation type="submission" date="2022-11" db="EMBL/GenBank/DDBJ databases">
        <title>Minimal conservation of predation-associated metabolite biosynthetic gene clusters underscores biosynthetic potential of Myxococcota including descriptions for ten novel species: Archangium lansinium sp. nov., Myxococcus landrumus sp. nov., Nannocystis bai.</title>
        <authorList>
            <person name="Ahearne A."/>
            <person name="Stevens C."/>
            <person name="Phillips K."/>
        </authorList>
    </citation>
    <scope>NUCLEOTIDE SEQUENCE</scope>
    <source>
        <strain evidence="1">Na p29</strain>
    </source>
</reference>
<proteinExistence type="predicted"/>
<evidence type="ECO:0000313" key="1">
    <source>
        <dbReference type="EMBL" id="MCY1013083.1"/>
    </source>
</evidence>
<dbReference type="RefSeq" id="WP_267776761.1">
    <property type="nucleotide sequence ID" value="NZ_JAPNKE010000002.1"/>
</dbReference>
<dbReference type="EMBL" id="JAPNKE010000002">
    <property type="protein sequence ID" value="MCY1013083.1"/>
    <property type="molecule type" value="Genomic_DNA"/>
</dbReference>
<sequence length="262" mass="29417">MTSHPVEETRAHTRLLKYGLETDDARAYWRRVDPSRPQAGVREVIDGQWFSARSMARVDVLLTNFRGRFDAFPHALRVLHAWHEMDPDTRRLICHWHLQLSDPLYRKFTGQALVARRSSARPEASLPLAVAWINEHGPARWSMSTRIQFASKLLTAVSSAGLAATDRDPRPLVCPRVDEHALGYILYLLREVAFQGNLLANPYLASVGLEGELLVARLRALSTVTLRRQGELVEFGWRYPNLLAWAGATVTIPPPAQLGAAG</sequence>
<organism evidence="1 2">
    <name type="scientific">Nannocystis pusilla</name>
    <dbReference type="NCBI Taxonomy" id="889268"/>
    <lineage>
        <taxon>Bacteria</taxon>
        <taxon>Pseudomonadati</taxon>
        <taxon>Myxococcota</taxon>
        <taxon>Polyangia</taxon>
        <taxon>Nannocystales</taxon>
        <taxon>Nannocystaceae</taxon>
        <taxon>Nannocystis</taxon>
    </lineage>
</organism>
<comment type="caution">
    <text evidence="1">The sequence shown here is derived from an EMBL/GenBank/DDBJ whole genome shotgun (WGS) entry which is preliminary data.</text>
</comment>
<dbReference type="InterPro" id="IPR023137">
    <property type="entry name" value="BrxA_sf"/>
</dbReference>
<dbReference type="Proteomes" id="UP001150924">
    <property type="component" value="Unassembled WGS sequence"/>
</dbReference>
<protein>
    <submittedName>
        <fullName evidence="1">DUF1819 domain-containing protein</fullName>
    </submittedName>
</protein>
<keyword evidence="2" id="KW-1185">Reference proteome</keyword>
<dbReference type="AlphaFoldDB" id="A0A9X3F7E8"/>
<evidence type="ECO:0000313" key="2">
    <source>
        <dbReference type="Proteomes" id="UP001150924"/>
    </source>
</evidence>
<dbReference type="Gene3D" id="1.10.3540.10">
    <property type="entry name" value="uncharacterized protein from magnetospirillum magneticum domain"/>
    <property type="match status" value="1"/>
</dbReference>
<gene>
    <name evidence="1" type="ORF">OV079_47650</name>
</gene>